<dbReference type="GO" id="GO:0008270">
    <property type="term" value="F:zinc ion binding"/>
    <property type="evidence" value="ECO:0007669"/>
    <property type="project" value="UniProtKB-KW"/>
</dbReference>
<dbReference type="AlphaFoldDB" id="A0A1S3K414"/>
<dbReference type="InterPro" id="IPR017907">
    <property type="entry name" value="Znf_RING_CS"/>
</dbReference>
<dbReference type="KEGG" id="lak:106178581"/>
<feature type="domain" description="RING-type" evidence="6">
    <location>
        <begin position="24"/>
        <end position="66"/>
    </location>
</feature>
<dbReference type="InParanoid" id="A0A1S3K414"/>
<dbReference type="STRING" id="7574.A0A1S3K414"/>
<dbReference type="InterPro" id="IPR001841">
    <property type="entry name" value="Znf_RING"/>
</dbReference>
<gene>
    <name evidence="8" type="primary">LOC106178581</name>
</gene>
<evidence type="ECO:0000256" key="3">
    <source>
        <dbReference type="ARBA" id="ARBA00022833"/>
    </source>
</evidence>
<protein>
    <submittedName>
        <fullName evidence="8">Uncharacterized protein LOC106178581</fullName>
    </submittedName>
</protein>
<evidence type="ECO:0000256" key="1">
    <source>
        <dbReference type="ARBA" id="ARBA00022723"/>
    </source>
</evidence>
<sequence length="175" mass="20370">MVKMSTNLFALTAAQASYEQRFNCIICWNPKLRMVYGSCQHRVCEECLYNEVGKRRRGLSRCPTCQREDAFPVDRPDIPEDNVEMQKRLGVIPCPNSGCDIQTWEWELEEHLSHCPLAKQKIKSKPERKSQVHSTKRNADTKSKAALSSHSTRTVRHRHSVRVANRERALRTRRH</sequence>
<dbReference type="RefSeq" id="XP_013417267.1">
    <property type="nucleotide sequence ID" value="XM_013561813.1"/>
</dbReference>
<evidence type="ECO:0000313" key="7">
    <source>
        <dbReference type="Proteomes" id="UP000085678"/>
    </source>
</evidence>
<name>A0A1S3K414_LINAN</name>
<evidence type="ECO:0000313" key="8">
    <source>
        <dbReference type="RefSeq" id="XP_013417267.1"/>
    </source>
</evidence>
<dbReference type="PROSITE" id="PS50089">
    <property type="entry name" value="ZF_RING_2"/>
    <property type="match status" value="1"/>
</dbReference>
<dbReference type="SMART" id="SM00184">
    <property type="entry name" value="RING"/>
    <property type="match status" value="1"/>
</dbReference>
<evidence type="ECO:0000256" key="4">
    <source>
        <dbReference type="PROSITE-ProRule" id="PRU00175"/>
    </source>
</evidence>
<evidence type="ECO:0000256" key="5">
    <source>
        <dbReference type="SAM" id="MobiDB-lite"/>
    </source>
</evidence>
<evidence type="ECO:0000259" key="6">
    <source>
        <dbReference type="PROSITE" id="PS50089"/>
    </source>
</evidence>
<dbReference type="OMA" id="RMVYGSC"/>
<proteinExistence type="predicted"/>
<organism evidence="7 8">
    <name type="scientific">Lingula anatina</name>
    <name type="common">Brachiopod</name>
    <name type="synonym">Lingula unguis</name>
    <dbReference type="NCBI Taxonomy" id="7574"/>
    <lineage>
        <taxon>Eukaryota</taxon>
        <taxon>Metazoa</taxon>
        <taxon>Spiralia</taxon>
        <taxon>Lophotrochozoa</taxon>
        <taxon>Brachiopoda</taxon>
        <taxon>Linguliformea</taxon>
        <taxon>Lingulata</taxon>
        <taxon>Lingulida</taxon>
        <taxon>Linguloidea</taxon>
        <taxon>Lingulidae</taxon>
        <taxon>Lingula</taxon>
    </lineage>
</organism>
<keyword evidence="7" id="KW-1185">Reference proteome</keyword>
<dbReference type="SUPFAM" id="SSF57850">
    <property type="entry name" value="RING/U-box"/>
    <property type="match status" value="1"/>
</dbReference>
<keyword evidence="3" id="KW-0862">Zinc</keyword>
<dbReference type="PROSITE" id="PS00518">
    <property type="entry name" value="ZF_RING_1"/>
    <property type="match status" value="1"/>
</dbReference>
<feature type="compositionally biased region" description="Basic and acidic residues" evidence="5">
    <location>
        <begin position="164"/>
        <end position="175"/>
    </location>
</feature>
<keyword evidence="2 4" id="KW-0863">Zinc-finger</keyword>
<reference evidence="8" key="1">
    <citation type="submission" date="2025-08" db="UniProtKB">
        <authorList>
            <consortium name="RefSeq"/>
        </authorList>
    </citation>
    <scope>IDENTIFICATION</scope>
    <source>
        <tissue evidence="8">Gonads</tissue>
    </source>
</reference>
<dbReference type="Gene3D" id="3.30.40.10">
    <property type="entry name" value="Zinc/RING finger domain, C3HC4 (zinc finger)"/>
    <property type="match status" value="1"/>
</dbReference>
<dbReference type="OrthoDB" id="6040387at2759"/>
<dbReference type="InterPro" id="IPR013083">
    <property type="entry name" value="Znf_RING/FYVE/PHD"/>
</dbReference>
<evidence type="ECO:0000256" key="2">
    <source>
        <dbReference type="ARBA" id="ARBA00022771"/>
    </source>
</evidence>
<feature type="region of interest" description="Disordered" evidence="5">
    <location>
        <begin position="120"/>
        <end position="175"/>
    </location>
</feature>
<dbReference type="Proteomes" id="UP000085678">
    <property type="component" value="Unplaced"/>
</dbReference>
<dbReference type="GeneID" id="106178581"/>
<keyword evidence="1" id="KW-0479">Metal-binding</keyword>
<accession>A0A1S3K414</accession>